<keyword evidence="3" id="KW-1185">Reference proteome</keyword>
<feature type="transmembrane region" description="Helical" evidence="1">
    <location>
        <begin position="7"/>
        <end position="23"/>
    </location>
</feature>
<comment type="caution">
    <text evidence="2">The sequence shown here is derived from an EMBL/GenBank/DDBJ whole genome shotgun (WGS) entry which is preliminary data.</text>
</comment>
<dbReference type="Proteomes" id="UP001342826">
    <property type="component" value="Unassembled WGS sequence"/>
</dbReference>
<evidence type="ECO:0000256" key="1">
    <source>
        <dbReference type="SAM" id="Phobius"/>
    </source>
</evidence>
<dbReference type="GeneID" id="301142581"/>
<reference evidence="2 3" key="1">
    <citation type="submission" date="2023-03" db="EMBL/GenBank/DDBJ databases">
        <title>Bacillus Genome Sequencing.</title>
        <authorList>
            <person name="Dunlap C."/>
        </authorList>
    </citation>
    <scope>NUCLEOTIDE SEQUENCE [LARGE SCALE GENOMIC DNA]</scope>
    <source>
        <strain evidence="2 3">NRS-1717</strain>
    </source>
</reference>
<organism evidence="2 3">
    <name type="scientific">Metabacillus fastidiosus</name>
    <dbReference type="NCBI Taxonomy" id="1458"/>
    <lineage>
        <taxon>Bacteria</taxon>
        <taxon>Bacillati</taxon>
        <taxon>Bacillota</taxon>
        <taxon>Bacilli</taxon>
        <taxon>Bacillales</taxon>
        <taxon>Bacillaceae</taxon>
        <taxon>Metabacillus</taxon>
    </lineage>
</organism>
<keyword evidence="1" id="KW-0472">Membrane</keyword>
<evidence type="ECO:0000313" key="3">
    <source>
        <dbReference type="Proteomes" id="UP001342826"/>
    </source>
</evidence>
<feature type="transmembrane region" description="Helical" evidence="1">
    <location>
        <begin position="103"/>
        <end position="122"/>
    </location>
</feature>
<dbReference type="EMBL" id="JARTFS010000006">
    <property type="protein sequence ID" value="MED4401361.1"/>
    <property type="molecule type" value="Genomic_DNA"/>
</dbReference>
<name>A0ABU6NW58_9BACI</name>
<protein>
    <submittedName>
        <fullName evidence="2">Uncharacterized protein</fullName>
    </submittedName>
</protein>
<evidence type="ECO:0000313" key="2">
    <source>
        <dbReference type="EMBL" id="MED4401361.1"/>
    </source>
</evidence>
<proteinExistence type="predicted"/>
<dbReference type="RefSeq" id="WP_066233762.1">
    <property type="nucleotide sequence ID" value="NZ_JARTFQ010000006.1"/>
</dbReference>
<gene>
    <name evidence="2" type="ORF">P9271_08560</name>
</gene>
<accession>A0ABU6NW58</accession>
<keyword evidence="1" id="KW-0812">Transmembrane</keyword>
<feature type="transmembrane region" description="Helical" evidence="1">
    <location>
        <begin position="29"/>
        <end position="46"/>
    </location>
</feature>
<feature type="transmembrane region" description="Helical" evidence="1">
    <location>
        <begin position="67"/>
        <end position="91"/>
    </location>
</feature>
<sequence>MKGSNNVFLIFSIAFGFFLLSWISSEIKLSSFFILACSLFVVFFSMGDLLHQSIEDYTGKWSRRFGFFGIGVFYILSIPISIMVGFSYWIVRPDEDTIGKMSDSFTFISIGLLFISFALKTIKTNKTEESDI</sequence>
<keyword evidence="1" id="KW-1133">Transmembrane helix</keyword>